<evidence type="ECO:0000256" key="7">
    <source>
        <dbReference type="SAM" id="Phobius"/>
    </source>
</evidence>
<name>A0A9W8TNF7_9PEZI</name>
<comment type="caution">
    <text evidence="8">The sequence shown here is derived from an EMBL/GenBank/DDBJ whole genome shotgun (WGS) entry which is preliminary data.</text>
</comment>
<evidence type="ECO:0000256" key="1">
    <source>
        <dbReference type="ARBA" id="ARBA00004141"/>
    </source>
</evidence>
<evidence type="ECO:0008006" key="10">
    <source>
        <dbReference type="Google" id="ProtNLM"/>
    </source>
</evidence>
<evidence type="ECO:0000256" key="5">
    <source>
        <dbReference type="ARBA" id="ARBA00023136"/>
    </source>
</evidence>
<dbReference type="InterPro" id="IPR036259">
    <property type="entry name" value="MFS_trans_sf"/>
</dbReference>
<dbReference type="GO" id="GO:0016020">
    <property type="term" value="C:membrane"/>
    <property type="evidence" value="ECO:0007669"/>
    <property type="project" value="UniProtKB-SubCell"/>
</dbReference>
<dbReference type="AlphaFoldDB" id="A0A9W8TNF7"/>
<proteinExistence type="predicted"/>
<organism evidence="8 9">
    <name type="scientific">Xylaria arbuscula</name>
    <dbReference type="NCBI Taxonomy" id="114810"/>
    <lineage>
        <taxon>Eukaryota</taxon>
        <taxon>Fungi</taxon>
        <taxon>Dikarya</taxon>
        <taxon>Ascomycota</taxon>
        <taxon>Pezizomycotina</taxon>
        <taxon>Sordariomycetes</taxon>
        <taxon>Xylariomycetidae</taxon>
        <taxon>Xylariales</taxon>
        <taxon>Xylariaceae</taxon>
        <taxon>Xylaria</taxon>
    </lineage>
</organism>
<feature type="transmembrane region" description="Helical" evidence="7">
    <location>
        <begin position="50"/>
        <end position="73"/>
    </location>
</feature>
<gene>
    <name evidence="8" type="ORF">NPX13_g2774</name>
</gene>
<keyword evidence="5 7" id="KW-0472">Membrane</keyword>
<evidence type="ECO:0000313" key="8">
    <source>
        <dbReference type="EMBL" id="KAJ3577792.1"/>
    </source>
</evidence>
<evidence type="ECO:0000256" key="6">
    <source>
        <dbReference type="SAM" id="MobiDB-lite"/>
    </source>
</evidence>
<dbReference type="PANTHER" id="PTHR23504:SF15">
    <property type="entry name" value="MAJOR FACILITATOR SUPERFAMILY (MFS) PROFILE DOMAIN-CONTAINING PROTEIN"/>
    <property type="match status" value="1"/>
</dbReference>
<protein>
    <recommendedName>
        <fullName evidence="10">Major facilitator superfamily (MFS) profile domain-containing protein</fullName>
    </recommendedName>
</protein>
<accession>A0A9W8TNF7</accession>
<dbReference type="Gene3D" id="1.20.1250.20">
    <property type="entry name" value="MFS general substrate transporter like domains"/>
    <property type="match status" value="1"/>
</dbReference>
<evidence type="ECO:0000313" key="9">
    <source>
        <dbReference type="Proteomes" id="UP001148614"/>
    </source>
</evidence>
<dbReference type="EMBL" id="JANPWZ010000308">
    <property type="protein sequence ID" value="KAJ3577792.1"/>
    <property type="molecule type" value="Genomic_DNA"/>
</dbReference>
<feature type="region of interest" description="Disordered" evidence="6">
    <location>
        <begin position="111"/>
        <end position="131"/>
    </location>
</feature>
<feature type="transmembrane region" description="Helical" evidence="7">
    <location>
        <begin position="243"/>
        <end position="263"/>
    </location>
</feature>
<evidence type="ECO:0000256" key="2">
    <source>
        <dbReference type="ARBA" id="ARBA00022448"/>
    </source>
</evidence>
<evidence type="ECO:0000256" key="3">
    <source>
        <dbReference type="ARBA" id="ARBA00022692"/>
    </source>
</evidence>
<keyword evidence="3 7" id="KW-0812">Transmembrane</keyword>
<feature type="transmembrane region" description="Helical" evidence="7">
    <location>
        <begin position="214"/>
        <end position="237"/>
    </location>
</feature>
<dbReference type="Proteomes" id="UP001148614">
    <property type="component" value="Unassembled WGS sequence"/>
</dbReference>
<keyword evidence="9" id="KW-1185">Reference proteome</keyword>
<dbReference type="SUPFAM" id="SSF103473">
    <property type="entry name" value="MFS general substrate transporter"/>
    <property type="match status" value="1"/>
</dbReference>
<feature type="transmembrane region" description="Helical" evidence="7">
    <location>
        <begin position="339"/>
        <end position="363"/>
    </location>
</feature>
<evidence type="ECO:0000256" key="4">
    <source>
        <dbReference type="ARBA" id="ARBA00022989"/>
    </source>
</evidence>
<feature type="compositionally biased region" description="Polar residues" evidence="6">
    <location>
        <begin position="111"/>
        <end position="125"/>
    </location>
</feature>
<keyword evidence="2" id="KW-0813">Transport</keyword>
<reference evidence="8" key="1">
    <citation type="submission" date="2022-07" db="EMBL/GenBank/DDBJ databases">
        <title>Genome Sequence of Xylaria arbuscula.</title>
        <authorList>
            <person name="Buettner E."/>
        </authorList>
    </citation>
    <scope>NUCLEOTIDE SEQUENCE</scope>
    <source>
        <strain evidence="8">VT107</strain>
    </source>
</reference>
<keyword evidence="4 7" id="KW-1133">Transmembrane helix</keyword>
<sequence length="367" mass="40035">MFTSARALSWVAFARSMGNLIGPVLGGILADPSTLYPAIFPSNSLWGSYKYLLPNLTVALLQLLTLVAVFLFLKETHPKLSAMPDPGMRLWNTIWTVLRWKTTKTTDGCYSPLNTDEANLEQRSPTVPPEETEHELQNLDDVMTATDNQKESVPGSSFTHQVILQILSVSLLAFHKVSSDAIMPTFLAAPSETETENTRGFQESGGFNYSGQKIGFILLSQAIFALCIQVTIVPLFVNRFGTLNAYRIVLGIYPFAYVFTPFLPRLGEPLALGIVALDLWEKVALSSVGYICSAVLISDTTPAKEFLARVNGASASTSCLARSIGPLVTGKLFAIGLEIGYVGIAFWILSAIAFLDAVGSWFLRDHV</sequence>
<dbReference type="PANTHER" id="PTHR23504">
    <property type="entry name" value="MAJOR FACILITATOR SUPERFAMILY DOMAIN-CONTAINING PROTEIN 10"/>
    <property type="match status" value="1"/>
</dbReference>
<dbReference type="VEuPathDB" id="FungiDB:F4678DRAFT_260305"/>
<comment type="subcellular location">
    <subcellularLocation>
        <location evidence="1">Membrane</location>
        <topology evidence="1">Multi-pass membrane protein</topology>
    </subcellularLocation>
</comment>